<dbReference type="AlphaFoldDB" id="A0A314UCR2"/>
<reference evidence="2 3" key="1">
    <citation type="submission" date="2018-02" db="EMBL/GenBank/DDBJ databases">
        <title>Draft genome of wild Prunus yedoensis var. nudiflora.</title>
        <authorList>
            <person name="Baek S."/>
            <person name="Kim J.-H."/>
            <person name="Choi K."/>
            <person name="Kim G.-B."/>
            <person name="Cho A."/>
            <person name="Jang H."/>
            <person name="Shin C.-H."/>
            <person name="Yu H.-J."/>
            <person name="Mun J.-H."/>
        </authorList>
    </citation>
    <scope>NUCLEOTIDE SEQUENCE [LARGE SCALE GENOMIC DNA]</scope>
    <source>
        <strain evidence="3">cv. Jeju island</strain>
        <tissue evidence="2">Leaf</tissue>
    </source>
</reference>
<organism evidence="2 3">
    <name type="scientific">Prunus yedoensis var. nudiflora</name>
    <dbReference type="NCBI Taxonomy" id="2094558"/>
    <lineage>
        <taxon>Eukaryota</taxon>
        <taxon>Viridiplantae</taxon>
        <taxon>Streptophyta</taxon>
        <taxon>Embryophyta</taxon>
        <taxon>Tracheophyta</taxon>
        <taxon>Spermatophyta</taxon>
        <taxon>Magnoliopsida</taxon>
        <taxon>eudicotyledons</taxon>
        <taxon>Gunneridae</taxon>
        <taxon>Pentapetalae</taxon>
        <taxon>rosids</taxon>
        <taxon>fabids</taxon>
        <taxon>Rosales</taxon>
        <taxon>Rosaceae</taxon>
        <taxon>Amygdaloideae</taxon>
        <taxon>Amygdaleae</taxon>
        <taxon>Prunus</taxon>
    </lineage>
</organism>
<dbReference type="EMBL" id="PJQY01003999">
    <property type="protein sequence ID" value="PQM32759.1"/>
    <property type="molecule type" value="Genomic_DNA"/>
</dbReference>
<evidence type="ECO:0000256" key="1">
    <source>
        <dbReference type="SAM" id="MobiDB-lite"/>
    </source>
</evidence>
<comment type="caution">
    <text evidence="2">The sequence shown here is derived from an EMBL/GenBank/DDBJ whole genome shotgun (WGS) entry which is preliminary data.</text>
</comment>
<evidence type="ECO:0000313" key="3">
    <source>
        <dbReference type="Proteomes" id="UP000250321"/>
    </source>
</evidence>
<dbReference type="Proteomes" id="UP000250321">
    <property type="component" value="Unassembled WGS sequence"/>
</dbReference>
<keyword evidence="3" id="KW-1185">Reference proteome</keyword>
<gene>
    <name evidence="2" type="ORF">Pyn_16612</name>
</gene>
<proteinExistence type="predicted"/>
<evidence type="ECO:0000313" key="2">
    <source>
        <dbReference type="EMBL" id="PQM32759.1"/>
    </source>
</evidence>
<accession>A0A314UCR2</accession>
<name>A0A314UCR2_PRUYE</name>
<feature type="compositionally biased region" description="Polar residues" evidence="1">
    <location>
        <begin position="30"/>
        <end position="43"/>
    </location>
</feature>
<feature type="region of interest" description="Disordered" evidence="1">
    <location>
        <begin position="1"/>
        <end position="44"/>
    </location>
</feature>
<protein>
    <submittedName>
        <fullName evidence="2">Uncharacterized protein</fullName>
    </submittedName>
</protein>
<sequence>MTTWPSSHPTRKHAGQKPPELEGAELPTSFLGTKDSNQGNITRGQRFCQKHLIIPSMNRSRSTYQ</sequence>